<dbReference type="Proteomes" id="UP000504611">
    <property type="component" value="Unplaced"/>
</dbReference>
<dbReference type="Gene3D" id="3.40.250.10">
    <property type="entry name" value="Rhodanese-like domain"/>
    <property type="match status" value="1"/>
</dbReference>
<organism evidence="2 3">
    <name type="scientific">Notothenia coriiceps</name>
    <name type="common">black rockcod</name>
    <dbReference type="NCBI Taxonomy" id="8208"/>
    <lineage>
        <taxon>Eukaryota</taxon>
        <taxon>Metazoa</taxon>
        <taxon>Chordata</taxon>
        <taxon>Craniata</taxon>
        <taxon>Vertebrata</taxon>
        <taxon>Euteleostomi</taxon>
        <taxon>Actinopterygii</taxon>
        <taxon>Neopterygii</taxon>
        <taxon>Teleostei</taxon>
        <taxon>Neoteleostei</taxon>
        <taxon>Acanthomorphata</taxon>
        <taxon>Eupercaria</taxon>
        <taxon>Perciformes</taxon>
        <taxon>Notothenioidei</taxon>
        <taxon>Nototheniidae</taxon>
        <taxon>Notothenia</taxon>
    </lineage>
</organism>
<evidence type="ECO:0000259" key="1">
    <source>
        <dbReference type="PROSITE" id="PS50206"/>
    </source>
</evidence>
<dbReference type="InterPro" id="IPR036873">
    <property type="entry name" value="Rhodanese-like_dom_sf"/>
</dbReference>
<gene>
    <name evidence="3" type="primary">LOC104947853</name>
</gene>
<dbReference type="Pfam" id="PF00581">
    <property type="entry name" value="Rhodanese"/>
    <property type="match status" value="1"/>
</dbReference>
<dbReference type="AlphaFoldDB" id="A0A6I9ND48"/>
<dbReference type="PROSITE" id="PS50206">
    <property type="entry name" value="RHODANESE_3"/>
    <property type="match status" value="1"/>
</dbReference>
<sequence length="178" mass="19139">MLAEHPSVSFLLMMCTVQISIGGLSKQLLICGSLSRDPLALCDLKAEVSPRISAEDLIDLCELSLSGSVKRTRAGRPKIIAVDIRNLEDFNRGHISGSINIPFSTAFGPNSELVQCPATGVLQSYRGRVIVIISHAITNAIMFAAHLVKVNFPRVCFLDGGINKLKPTGLLTVPSPMI</sequence>
<dbReference type="RefSeq" id="XP_010772270.1">
    <property type="nucleotide sequence ID" value="XM_010773968.1"/>
</dbReference>
<feature type="domain" description="Rhodanese" evidence="1">
    <location>
        <begin position="75"/>
        <end position="174"/>
    </location>
</feature>
<dbReference type="OrthoDB" id="1668230at2759"/>
<keyword evidence="2" id="KW-1185">Reference proteome</keyword>
<dbReference type="InterPro" id="IPR001763">
    <property type="entry name" value="Rhodanese-like_dom"/>
</dbReference>
<dbReference type="KEGG" id="ncc:104947853"/>
<dbReference type="FunFam" id="3.40.250.10:FF:000018">
    <property type="entry name" value="TBC domain-containing protein kinase-like protein"/>
    <property type="match status" value="1"/>
</dbReference>
<evidence type="ECO:0000313" key="3">
    <source>
        <dbReference type="RefSeq" id="XP_010772270.1"/>
    </source>
</evidence>
<dbReference type="SUPFAM" id="SSF52821">
    <property type="entry name" value="Rhodanese/Cell cycle control phosphatase"/>
    <property type="match status" value="1"/>
</dbReference>
<dbReference type="SMART" id="SM00450">
    <property type="entry name" value="RHOD"/>
    <property type="match status" value="1"/>
</dbReference>
<proteinExistence type="predicted"/>
<evidence type="ECO:0000313" key="2">
    <source>
        <dbReference type="Proteomes" id="UP000504611"/>
    </source>
</evidence>
<dbReference type="GeneID" id="104947853"/>
<reference evidence="3" key="1">
    <citation type="submission" date="2025-08" db="UniProtKB">
        <authorList>
            <consortium name="RefSeq"/>
        </authorList>
    </citation>
    <scope>IDENTIFICATION</scope>
    <source>
        <tissue evidence="3">Muscle</tissue>
    </source>
</reference>
<protein>
    <submittedName>
        <fullName evidence="3">TBC domain-containing protein kinase-like protein</fullName>
    </submittedName>
</protein>
<accession>A0A6I9ND48</accession>
<name>A0A6I9ND48_9TELE</name>